<feature type="transmembrane region" description="Helical" evidence="5">
    <location>
        <begin position="215"/>
        <end position="237"/>
    </location>
</feature>
<feature type="transmembrane region" description="Helical" evidence="5">
    <location>
        <begin position="119"/>
        <end position="136"/>
    </location>
</feature>
<evidence type="ECO:0000259" key="6">
    <source>
        <dbReference type="Pfam" id="PF00324"/>
    </source>
</evidence>
<evidence type="ECO:0000256" key="5">
    <source>
        <dbReference type="SAM" id="Phobius"/>
    </source>
</evidence>
<keyword evidence="2 5" id="KW-0812">Transmembrane</keyword>
<proteinExistence type="predicted"/>
<protein>
    <submittedName>
        <fullName evidence="7">APC family permease</fullName>
    </submittedName>
</protein>
<feature type="transmembrane region" description="Helical" evidence="5">
    <location>
        <begin position="175"/>
        <end position="194"/>
    </location>
</feature>
<reference evidence="8" key="1">
    <citation type="journal article" date="2019" name="Int. J. Syst. Evol. Microbiol.">
        <title>The Global Catalogue of Microorganisms (GCM) 10K type strain sequencing project: providing services to taxonomists for standard genome sequencing and annotation.</title>
        <authorList>
            <consortium name="The Broad Institute Genomics Platform"/>
            <consortium name="The Broad Institute Genome Sequencing Center for Infectious Disease"/>
            <person name="Wu L."/>
            <person name="Ma J."/>
        </authorList>
    </citation>
    <scope>NUCLEOTIDE SEQUENCE [LARGE SCALE GENOMIC DNA]</scope>
    <source>
        <strain evidence="8">JCM 17906</strain>
    </source>
</reference>
<evidence type="ECO:0000256" key="4">
    <source>
        <dbReference type="ARBA" id="ARBA00023136"/>
    </source>
</evidence>
<name>A0ABP8RSR7_9PSEU</name>
<comment type="caution">
    <text evidence="7">The sequence shown here is derived from an EMBL/GenBank/DDBJ whole genome shotgun (WGS) entry which is preliminary data.</text>
</comment>
<feature type="transmembrane region" description="Helical" evidence="5">
    <location>
        <begin position="267"/>
        <end position="289"/>
    </location>
</feature>
<dbReference type="InterPro" id="IPR050367">
    <property type="entry name" value="APC_superfamily"/>
</dbReference>
<dbReference type="PANTHER" id="PTHR42770:SF7">
    <property type="entry name" value="MEMBRANE PROTEIN"/>
    <property type="match status" value="1"/>
</dbReference>
<accession>A0ABP8RSR7</accession>
<feature type="transmembrane region" description="Helical" evidence="5">
    <location>
        <begin position="143"/>
        <end position="163"/>
    </location>
</feature>
<feature type="transmembrane region" description="Helical" evidence="5">
    <location>
        <begin position="363"/>
        <end position="394"/>
    </location>
</feature>
<feature type="transmembrane region" description="Helical" evidence="5">
    <location>
        <begin position="37"/>
        <end position="57"/>
    </location>
</feature>
<keyword evidence="8" id="KW-1185">Reference proteome</keyword>
<feature type="transmembrane region" description="Helical" evidence="5">
    <location>
        <begin position="335"/>
        <end position="356"/>
    </location>
</feature>
<keyword evidence="4 5" id="KW-0472">Membrane</keyword>
<evidence type="ECO:0000313" key="7">
    <source>
        <dbReference type="EMBL" id="GAA4547581.1"/>
    </source>
</evidence>
<dbReference type="EMBL" id="BAABGT010000038">
    <property type="protein sequence ID" value="GAA4547581.1"/>
    <property type="molecule type" value="Genomic_DNA"/>
</dbReference>
<sequence>MTGAQVRRLGPGDSVVIGLASMLGAGVFSAFGPAAAAAGSGMLVALVIAGIVAYCNATSSARLAARHPQSGGTYVYGRRRLGPVWGFTAGWGFVVGKTASCAAMALTFGAYVWPAHPSVPAVVVVLLLTAVNLLGVTRTALAARVLLALTLATLVLVVAAGLAGGHTAPVEAPTGGPLGVLQAAGLLFFAFAGYARITTLGGEVRDPARTIPRAVAIALGAVLVVYALVGTTALLVLGPAGLAGATAPLVQVATAGGLAAAEPVVRVGAAAACAGVLLTLVAGVGRTLAAMAADGELPRALAPVDRRTGVPRRAELAVGLVAVTVVLTADLRGAIGFAGVGVLVYYAIANAAALTLGPGRRAVAVAGLVGCVVLVVTLPVEAVLVGAAVFAVGLEGRAVRMRLG</sequence>
<dbReference type="PANTHER" id="PTHR42770">
    <property type="entry name" value="AMINO ACID TRANSPORTER-RELATED"/>
    <property type="match status" value="1"/>
</dbReference>
<dbReference type="PIRSF" id="PIRSF006060">
    <property type="entry name" value="AA_transporter"/>
    <property type="match status" value="1"/>
</dbReference>
<dbReference type="Pfam" id="PF00324">
    <property type="entry name" value="AA_permease"/>
    <property type="match status" value="1"/>
</dbReference>
<dbReference type="RefSeq" id="WP_345418364.1">
    <property type="nucleotide sequence ID" value="NZ_BAABGT010000038.1"/>
</dbReference>
<keyword evidence="3 5" id="KW-1133">Transmembrane helix</keyword>
<feature type="domain" description="Amino acid permease/ SLC12A" evidence="6">
    <location>
        <begin position="14"/>
        <end position="352"/>
    </location>
</feature>
<dbReference type="InterPro" id="IPR004841">
    <property type="entry name" value="AA-permease/SLC12A_dom"/>
</dbReference>
<feature type="transmembrane region" description="Helical" evidence="5">
    <location>
        <begin position="84"/>
        <end position="113"/>
    </location>
</feature>
<comment type="subcellular location">
    <subcellularLocation>
        <location evidence="1">Membrane</location>
        <topology evidence="1">Multi-pass membrane protein</topology>
    </subcellularLocation>
</comment>
<dbReference type="Gene3D" id="1.20.1740.10">
    <property type="entry name" value="Amino acid/polyamine transporter I"/>
    <property type="match status" value="1"/>
</dbReference>
<evidence type="ECO:0000256" key="2">
    <source>
        <dbReference type="ARBA" id="ARBA00022692"/>
    </source>
</evidence>
<evidence type="ECO:0000256" key="1">
    <source>
        <dbReference type="ARBA" id="ARBA00004141"/>
    </source>
</evidence>
<dbReference type="Proteomes" id="UP001501598">
    <property type="component" value="Unassembled WGS sequence"/>
</dbReference>
<evidence type="ECO:0000313" key="8">
    <source>
        <dbReference type="Proteomes" id="UP001501598"/>
    </source>
</evidence>
<organism evidence="7 8">
    <name type="scientific">Pseudonocardia xishanensis</name>
    <dbReference type="NCBI Taxonomy" id="630995"/>
    <lineage>
        <taxon>Bacteria</taxon>
        <taxon>Bacillati</taxon>
        <taxon>Actinomycetota</taxon>
        <taxon>Actinomycetes</taxon>
        <taxon>Pseudonocardiales</taxon>
        <taxon>Pseudonocardiaceae</taxon>
        <taxon>Pseudonocardia</taxon>
    </lineage>
</organism>
<gene>
    <name evidence="7" type="ORF">GCM10023175_32100</name>
</gene>
<feature type="transmembrane region" description="Helical" evidence="5">
    <location>
        <begin position="12"/>
        <end position="31"/>
    </location>
</feature>
<evidence type="ECO:0000256" key="3">
    <source>
        <dbReference type="ARBA" id="ARBA00022989"/>
    </source>
</evidence>